<dbReference type="EMBL" id="JAAFYZ010000167">
    <property type="protein sequence ID" value="MBS2552032.1"/>
    <property type="molecule type" value="Genomic_DNA"/>
</dbReference>
<evidence type="ECO:0000256" key="3">
    <source>
        <dbReference type="RuleBase" id="RU361153"/>
    </source>
</evidence>
<organism evidence="5 6">
    <name type="scientific">Catenulispora pinistramenti</name>
    <dbReference type="NCBI Taxonomy" id="2705254"/>
    <lineage>
        <taxon>Bacteria</taxon>
        <taxon>Bacillati</taxon>
        <taxon>Actinomycetota</taxon>
        <taxon>Actinomycetes</taxon>
        <taxon>Catenulisporales</taxon>
        <taxon>Catenulisporaceae</taxon>
        <taxon>Catenulispora</taxon>
    </lineage>
</organism>
<reference evidence="5 6" key="1">
    <citation type="submission" date="2020-02" db="EMBL/GenBank/DDBJ databases">
        <title>Acidophilic actinobacteria isolated from forest soil.</title>
        <authorList>
            <person name="Golinska P."/>
        </authorList>
    </citation>
    <scope>NUCLEOTIDE SEQUENCE [LARGE SCALE GENOMIC DNA]</scope>
    <source>
        <strain evidence="5 6">NL8</strain>
    </source>
</reference>
<comment type="caution">
    <text evidence="5">The sequence shown here is derived from an EMBL/GenBank/DDBJ whole genome shotgun (WGS) entry which is preliminary data.</text>
</comment>
<dbReference type="Pfam" id="PF00150">
    <property type="entry name" value="Cellulase"/>
    <property type="match status" value="1"/>
</dbReference>
<name>A0ABS5L1B3_9ACTN</name>
<dbReference type="RefSeq" id="WP_212017233.1">
    <property type="nucleotide sequence ID" value="NZ_JAAFYZ010000167.1"/>
</dbReference>
<dbReference type="InterPro" id="IPR017853">
    <property type="entry name" value="GH"/>
</dbReference>
<evidence type="ECO:0000256" key="2">
    <source>
        <dbReference type="ARBA" id="ARBA00023295"/>
    </source>
</evidence>
<dbReference type="PANTHER" id="PTHR31308">
    <property type="match status" value="1"/>
</dbReference>
<feature type="domain" description="Glycoside hydrolase family 5" evidence="4">
    <location>
        <begin position="12"/>
        <end position="331"/>
    </location>
</feature>
<evidence type="ECO:0000313" key="5">
    <source>
        <dbReference type="EMBL" id="MBS2552032.1"/>
    </source>
</evidence>
<keyword evidence="1 3" id="KW-0378">Hydrolase</keyword>
<dbReference type="InterPro" id="IPR052066">
    <property type="entry name" value="Glycosphingolipid_Hydrolases"/>
</dbReference>
<evidence type="ECO:0000313" key="6">
    <source>
        <dbReference type="Proteomes" id="UP000730482"/>
    </source>
</evidence>
<dbReference type="InterPro" id="IPR013780">
    <property type="entry name" value="Glyco_hydro_b"/>
</dbReference>
<comment type="similarity">
    <text evidence="3">Belongs to the glycosyl hydrolase 5 (cellulase A) family.</text>
</comment>
<proteinExistence type="inferred from homology"/>
<dbReference type="Gene3D" id="2.60.40.1180">
    <property type="entry name" value="Golgi alpha-mannosidase II"/>
    <property type="match status" value="1"/>
</dbReference>
<keyword evidence="6" id="KW-1185">Reference proteome</keyword>
<dbReference type="Proteomes" id="UP000730482">
    <property type="component" value="Unassembled WGS sequence"/>
</dbReference>
<dbReference type="InterPro" id="IPR001547">
    <property type="entry name" value="Glyco_hydro_5"/>
</dbReference>
<evidence type="ECO:0000256" key="1">
    <source>
        <dbReference type="ARBA" id="ARBA00022801"/>
    </source>
</evidence>
<dbReference type="SUPFAM" id="SSF51445">
    <property type="entry name" value="(Trans)glycosidases"/>
    <property type="match status" value="1"/>
</dbReference>
<evidence type="ECO:0000259" key="4">
    <source>
        <dbReference type="Pfam" id="PF00150"/>
    </source>
</evidence>
<dbReference type="Gene3D" id="3.20.20.80">
    <property type="entry name" value="Glycosidases"/>
    <property type="match status" value="1"/>
</dbReference>
<accession>A0ABS5L1B3</accession>
<keyword evidence="2 3" id="KW-0326">Glycosidase</keyword>
<dbReference type="InterPro" id="IPR018087">
    <property type="entry name" value="Glyco_hydro_5_CS"/>
</dbReference>
<protein>
    <submittedName>
        <fullName evidence="5">Cellulase family glycosylhydrolase</fullName>
    </submittedName>
</protein>
<dbReference type="PANTHER" id="PTHR31308:SF3">
    <property type="entry name" value="ENDOGLYCOCERAMIDASE"/>
    <property type="match status" value="1"/>
</dbReference>
<sequence length="362" mass="39463">MVTPDGVTRLTDSSGRVLDLRGFNLDKYDESTPADIQAIAERGFNLIRLDITWARLEPKPGVYDAAAMGRIQQLMTAADRYGLRVLVDFHQDVYGPYFGGGQDGIPAWATRDDGLPFTPIPDDWFSEYFEPSVQAAFRHLYDDPDLRAAQASFYQHVATALRSHPSLLGYDLFNEPSGPMLGDPSDPAALAASSRALEQGRLQQMYKRLITAVRRVDQRSWLFVEPTVLVGEGVPTALPGFADPRAGAPRIGYAPHFYDTAVEDGQDWNPADGFIDDYLAAITAYPKAHGMPVIVGEWGENTSTPGNAALMAAQVRVMPSFATGWTRWYWGLGTGGYAPLDAAGNPLPGEAPMFTPFASALA</sequence>
<gene>
    <name evidence="5" type="ORF">KGQ19_34730</name>
</gene>
<dbReference type="PROSITE" id="PS00659">
    <property type="entry name" value="GLYCOSYL_HYDROL_F5"/>
    <property type="match status" value="1"/>
</dbReference>